<evidence type="ECO:0000256" key="8">
    <source>
        <dbReference type="ARBA" id="ARBA00023136"/>
    </source>
</evidence>
<dbReference type="NCBIfam" id="TIGR01297">
    <property type="entry name" value="CDF"/>
    <property type="match status" value="1"/>
</dbReference>
<dbReference type="STRING" id="29422.Lbru_0898"/>
<dbReference type="AlphaFoldDB" id="A0A0W0SP71"/>
<dbReference type="InterPro" id="IPR027470">
    <property type="entry name" value="Cation_efflux_CTD"/>
</dbReference>
<keyword evidence="5" id="KW-0864">Zinc transport</keyword>
<dbReference type="EMBL" id="LNXV01000007">
    <property type="protein sequence ID" value="KTC85102.1"/>
    <property type="molecule type" value="Genomic_DNA"/>
</dbReference>
<dbReference type="SUPFAM" id="SSF161111">
    <property type="entry name" value="Cation efflux protein transmembrane domain-like"/>
    <property type="match status" value="1"/>
</dbReference>
<feature type="transmembrane region" description="Helical" evidence="10">
    <location>
        <begin position="167"/>
        <end position="190"/>
    </location>
</feature>
<feature type="transmembrane region" description="Helical" evidence="10">
    <location>
        <begin position="132"/>
        <end position="155"/>
    </location>
</feature>
<name>A0A0W0SP71_9GAMM</name>
<keyword evidence="5" id="KW-0862">Zinc</keyword>
<evidence type="ECO:0000256" key="5">
    <source>
        <dbReference type="ARBA" id="ARBA00022906"/>
    </source>
</evidence>
<keyword evidence="14" id="KW-1185">Reference proteome</keyword>
<dbReference type="SUPFAM" id="SSF160240">
    <property type="entry name" value="Cation efflux protein cytoplasmic domain-like"/>
    <property type="match status" value="1"/>
</dbReference>
<organism evidence="13 14">
    <name type="scientific">Legionella brunensis</name>
    <dbReference type="NCBI Taxonomy" id="29422"/>
    <lineage>
        <taxon>Bacteria</taxon>
        <taxon>Pseudomonadati</taxon>
        <taxon>Pseudomonadota</taxon>
        <taxon>Gammaproteobacteria</taxon>
        <taxon>Legionellales</taxon>
        <taxon>Legionellaceae</taxon>
        <taxon>Legionella</taxon>
    </lineage>
</organism>
<accession>A0A0W0SP71</accession>
<dbReference type="PANTHER" id="PTHR11562:SF17">
    <property type="entry name" value="RE54080P-RELATED"/>
    <property type="match status" value="1"/>
</dbReference>
<dbReference type="Gene3D" id="1.20.1510.10">
    <property type="entry name" value="Cation efflux protein transmembrane domain"/>
    <property type="match status" value="1"/>
</dbReference>
<dbReference type="InterPro" id="IPR027469">
    <property type="entry name" value="Cation_efflux_TMD_sf"/>
</dbReference>
<protein>
    <submittedName>
        <fullName evidence="13">Cation efflux system protein</fullName>
    </submittedName>
</protein>
<dbReference type="InterPro" id="IPR036837">
    <property type="entry name" value="Cation_efflux_CTD_sf"/>
</dbReference>
<evidence type="ECO:0000313" key="14">
    <source>
        <dbReference type="Proteomes" id="UP000054742"/>
    </source>
</evidence>
<dbReference type="InterPro" id="IPR002524">
    <property type="entry name" value="Cation_efflux"/>
</dbReference>
<evidence type="ECO:0000256" key="9">
    <source>
        <dbReference type="SAM" id="MobiDB-lite"/>
    </source>
</evidence>
<dbReference type="OrthoDB" id="9809646at2"/>
<feature type="domain" description="Cation efflux protein transmembrane" evidence="11">
    <location>
        <begin position="35"/>
        <end position="222"/>
    </location>
</feature>
<feature type="transmembrane region" description="Helical" evidence="10">
    <location>
        <begin position="101"/>
        <end position="120"/>
    </location>
</feature>
<comment type="subcellular location">
    <subcellularLocation>
        <location evidence="1">Membrane</location>
        <topology evidence="1">Multi-pass membrane protein</topology>
    </subcellularLocation>
</comment>
<sequence length="316" mass="35186">MIFHQHEHDEHDHNHSHSHAHGHHHEVSQFNGAFLIAIIANGLFVIFQIIFAYVANSTSLLADAIHNLGDVLSLILAWIANRLLKRIPTNHTTYGMKKTSILAALANGVLLVFTCGIIATEAMYKLFTPTEIQAVSVIIVASIGILVNGATAALFMHGSDDLNIRGAFLHLLYDALISVGVVISAIILYFTHWLWIDPVVGLLIAFIIIKGTWSLFTDSFHLIIDAVPRGISWMDVRDSLQAEDGVKEVHDLHIWALSTKENALSVHLFMPEMPLSDEARQSLVKMLRDKHKIHHATIQVERSLTFCEDACKPILD</sequence>
<dbReference type="Pfam" id="PF01545">
    <property type="entry name" value="Cation_efflux"/>
    <property type="match status" value="1"/>
</dbReference>
<evidence type="ECO:0000256" key="4">
    <source>
        <dbReference type="ARBA" id="ARBA00022692"/>
    </source>
</evidence>
<dbReference type="Pfam" id="PF16916">
    <property type="entry name" value="ZT_dimer"/>
    <property type="match status" value="1"/>
</dbReference>
<dbReference type="GO" id="GO:0005385">
    <property type="term" value="F:zinc ion transmembrane transporter activity"/>
    <property type="evidence" value="ECO:0007669"/>
    <property type="project" value="TreeGrafter"/>
</dbReference>
<dbReference type="GO" id="GO:0005886">
    <property type="term" value="C:plasma membrane"/>
    <property type="evidence" value="ECO:0007669"/>
    <property type="project" value="TreeGrafter"/>
</dbReference>
<evidence type="ECO:0000259" key="11">
    <source>
        <dbReference type="Pfam" id="PF01545"/>
    </source>
</evidence>
<feature type="region of interest" description="Disordered" evidence="9">
    <location>
        <begin position="1"/>
        <end position="22"/>
    </location>
</feature>
<evidence type="ECO:0000256" key="2">
    <source>
        <dbReference type="ARBA" id="ARBA00008873"/>
    </source>
</evidence>
<dbReference type="PATRIC" id="fig|29422.6.peg.942"/>
<feature type="compositionally biased region" description="Basic and acidic residues" evidence="9">
    <location>
        <begin position="1"/>
        <end position="15"/>
    </location>
</feature>
<feature type="domain" description="Cation efflux protein cytoplasmic" evidence="12">
    <location>
        <begin position="233"/>
        <end position="302"/>
    </location>
</feature>
<evidence type="ECO:0000259" key="12">
    <source>
        <dbReference type="Pfam" id="PF16916"/>
    </source>
</evidence>
<evidence type="ECO:0000256" key="6">
    <source>
        <dbReference type="ARBA" id="ARBA00022989"/>
    </source>
</evidence>
<comment type="similarity">
    <text evidence="2">Belongs to the cation diffusion facilitator (CDF) transporter (TC 2.A.4) family. SLC30A subfamily.</text>
</comment>
<evidence type="ECO:0000256" key="7">
    <source>
        <dbReference type="ARBA" id="ARBA00023065"/>
    </source>
</evidence>
<proteinExistence type="inferred from homology"/>
<feature type="transmembrane region" description="Helical" evidence="10">
    <location>
        <begin position="33"/>
        <end position="54"/>
    </location>
</feature>
<dbReference type="Proteomes" id="UP000054742">
    <property type="component" value="Unassembled WGS sequence"/>
</dbReference>
<evidence type="ECO:0000256" key="10">
    <source>
        <dbReference type="SAM" id="Phobius"/>
    </source>
</evidence>
<evidence type="ECO:0000256" key="3">
    <source>
        <dbReference type="ARBA" id="ARBA00022448"/>
    </source>
</evidence>
<dbReference type="InterPro" id="IPR050681">
    <property type="entry name" value="CDF/SLC30A"/>
</dbReference>
<comment type="caution">
    <text evidence="13">The sequence shown here is derived from an EMBL/GenBank/DDBJ whole genome shotgun (WGS) entry which is preliminary data.</text>
</comment>
<reference evidence="13 14" key="1">
    <citation type="submission" date="2015-11" db="EMBL/GenBank/DDBJ databases">
        <title>Genomic analysis of 38 Legionella species identifies large and diverse effector repertoires.</title>
        <authorList>
            <person name="Burstein D."/>
            <person name="Amaro F."/>
            <person name="Zusman T."/>
            <person name="Lifshitz Z."/>
            <person name="Cohen O."/>
            <person name="Gilbert J.A."/>
            <person name="Pupko T."/>
            <person name="Shuman H.A."/>
            <person name="Segal G."/>
        </authorList>
    </citation>
    <scope>NUCLEOTIDE SEQUENCE [LARGE SCALE GENOMIC DNA]</scope>
    <source>
        <strain evidence="13 14">ATCC 43878</strain>
    </source>
</reference>
<evidence type="ECO:0000256" key="1">
    <source>
        <dbReference type="ARBA" id="ARBA00004141"/>
    </source>
</evidence>
<gene>
    <name evidence="13" type="primary">czcD</name>
    <name evidence="13" type="ORF">Lbru_0898</name>
</gene>
<evidence type="ECO:0000313" key="13">
    <source>
        <dbReference type="EMBL" id="KTC85102.1"/>
    </source>
</evidence>
<feature type="transmembrane region" description="Helical" evidence="10">
    <location>
        <begin position="202"/>
        <end position="224"/>
    </location>
</feature>
<keyword evidence="3" id="KW-0813">Transport</keyword>
<keyword evidence="6 10" id="KW-1133">Transmembrane helix</keyword>
<keyword evidence="8 10" id="KW-0472">Membrane</keyword>
<keyword evidence="4 10" id="KW-0812">Transmembrane</keyword>
<feature type="transmembrane region" description="Helical" evidence="10">
    <location>
        <begin position="60"/>
        <end position="80"/>
    </location>
</feature>
<keyword evidence="7" id="KW-0406">Ion transport</keyword>
<dbReference type="RefSeq" id="WP_058440997.1">
    <property type="nucleotide sequence ID" value="NZ_CAAAHU010000009.1"/>
</dbReference>
<dbReference type="InterPro" id="IPR058533">
    <property type="entry name" value="Cation_efflux_TM"/>
</dbReference>
<dbReference type="PANTHER" id="PTHR11562">
    <property type="entry name" value="CATION EFFLUX PROTEIN/ ZINC TRANSPORTER"/>
    <property type="match status" value="1"/>
</dbReference>